<organism evidence="3 4">
    <name type="scientific">Didymodactylos carnosus</name>
    <dbReference type="NCBI Taxonomy" id="1234261"/>
    <lineage>
        <taxon>Eukaryota</taxon>
        <taxon>Metazoa</taxon>
        <taxon>Spiralia</taxon>
        <taxon>Gnathifera</taxon>
        <taxon>Rotifera</taxon>
        <taxon>Eurotatoria</taxon>
        <taxon>Bdelloidea</taxon>
        <taxon>Philodinida</taxon>
        <taxon>Philodinidae</taxon>
        <taxon>Didymodactylos</taxon>
    </lineage>
</organism>
<feature type="compositionally biased region" description="Polar residues" evidence="1">
    <location>
        <begin position="455"/>
        <end position="468"/>
    </location>
</feature>
<name>A0A8S2I0A4_9BILA</name>
<feature type="region of interest" description="Disordered" evidence="1">
    <location>
        <begin position="550"/>
        <end position="576"/>
    </location>
</feature>
<proteinExistence type="predicted"/>
<dbReference type="EMBL" id="CAJOBA010003980">
    <property type="protein sequence ID" value="CAF3699240.1"/>
    <property type="molecule type" value="Genomic_DNA"/>
</dbReference>
<gene>
    <name evidence="2" type="ORF">OVA965_LOCUS10665</name>
    <name evidence="3" type="ORF">TMI583_LOCUS10661</name>
</gene>
<accession>A0A8S2I0A4</accession>
<evidence type="ECO:0000256" key="1">
    <source>
        <dbReference type="SAM" id="MobiDB-lite"/>
    </source>
</evidence>
<evidence type="ECO:0000313" key="2">
    <source>
        <dbReference type="EMBL" id="CAF0921826.1"/>
    </source>
</evidence>
<feature type="region of interest" description="Disordered" evidence="1">
    <location>
        <begin position="449"/>
        <end position="483"/>
    </location>
</feature>
<dbReference type="Proteomes" id="UP000677228">
    <property type="component" value="Unassembled WGS sequence"/>
</dbReference>
<feature type="region of interest" description="Disordered" evidence="1">
    <location>
        <begin position="374"/>
        <end position="393"/>
    </location>
</feature>
<reference evidence="3" key="1">
    <citation type="submission" date="2021-02" db="EMBL/GenBank/DDBJ databases">
        <authorList>
            <person name="Nowell W R."/>
        </authorList>
    </citation>
    <scope>NUCLEOTIDE SEQUENCE</scope>
</reference>
<dbReference type="Proteomes" id="UP000682733">
    <property type="component" value="Unassembled WGS sequence"/>
</dbReference>
<feature type="non-terminal residue" evidence="3">
    <location>
        <position position="845"/>
    </location>
</feature>
<sequence>PSEARAFSNLDKFNIEDYVKGFEFEQATTSIPKDSEREFKDHVGQPPDGRINLNASKFSINGYTDQFKSQPPQFETDLYQPSTIMFHENIQQVPPLNDLNESIQPSFEQQQRIQFPPRSISIARDYSMHQLPTNTSQLITDPHFSTTTNYSQSQSNIEDYVNHYLTKTNTNDFYASQPSSNTYIQPQQSFISDGRNEFLQDNVNIKTLDDAIPFLYPPPIHDYDKTSIQNNCTTYYPQQEEFRRVQPFYENRRLIDPSSIENNYNLQLPITSQPSQVQPSTFYPHFSQTSTRLYDKQKDFPPPPTDITLPQDEQMKDRHLSSQMKIIPISAESCSTEPVSIPVQFIHPTKRSRSLQSRYPTQNFEYDLNQTSVGQANQSSTVSSNQEQRLPHSSSILSQVKNDLRLHDYSKPFDINNCIKQCFESQRRQNDYPQMPCTNYQKNFAHPSVHRDTYQQDPRNSTRISSFNIPPPHHHYQQQQQQQQQGIYCKPQIIDHPEQKHWQQQKPQQNSFRPDSFGTMILDKEHHRHRQISQPMHNSSIQDNDFTLTKQSNTCKPQSRHQQLPTSSQSASFAYTPSSEIQKKNLISFPLSHYRQTNLEHPCQQRHRTYSQPILPLIGNQQPRRQNFQRPLGKKKIMSRAFSVPPQLHSRGLPYHQIQHPFRPLGDGRSYETYVNSTSNDARLDPQTGLCTVPCPETVKYAHLPPHLRPEFVCFTLPPAHLLPPLPPPPPPLPPPPPPPQRVKIIRQVEPCCCTCRCVPGRTLVKKVVYKQIQQEQQQECDSQYNSADLMNRLQSRIRIRYGDGTIGSDEAFRLANYNEPTRILDFPVYSSGPEQQNLTSLTAY</sequence>
<dbReference type="AlphaFoldDB" id="A0A8S2I0A4"/>
<protein>
    <submittedName>
        <fullName evidence="3">Uncharacterized protein</fullName>
    </submittedName>
</protein>
<evidence type="ECO:0000313" key="4">
    <source>
        <dbReference type="Proteomes" id="UP000682733"/>
    </source>
</evidence>
<dbReference type="EMBL" id="CAJNOK010003979">
    <property type="protein sequence ID" value="CAF0921826.1"/>
    <property type="molecule type" value="Genomic_DNA"/>
</dbReference>
<comment type="caution">
    <text evidence="3">The sequence shown here is derived from an EMBL/GenBank/DDBJ whole genome shotgun (WGS) entry which is preliminary data.</text>
</comment>
<evidence type="ECO:0000313" key="3">
    <source>
        <dbReference type="EMBL" id="CAF3699240.1"/>
    </source>
</evidence>